<dbReference type="AlphaFoldDB" id="A0A1R3FV03"/>
<gene>
    <name evidence="1" type="ORF">CCACVL1_30909</name>
</gene>
<dbReference type="Gramene" id="OMO49595">
    <property type="protein sequence ID" value="OMO49595"/>
    <property type="gene ID" value="CCACVL1_30909"/>
</dbReference>
<keyword evidence="2" id="KW-1185">Reference proteome</keyword>
<comment type="caution">
    <text evidence="1">The sequence shown here is derived from an EMBL/GenBank/DDBJ whole genome shotgun (WGS) entry which is preliminary data.</text>
</comment>
<sequence>MARELKKQVDEVIGAVFPTGPYGQKLMNNLQNVLDCLN</sequence>
<feature type="non-terminal residue" evidence="1">
    <location>
        <position position="38"/>
    </location>
</feature>
<dbReference type="Proteomes" id="UP000188268">
    <property type="component" value="Unassembled WGS sequence"/>
</dbReference>
<evidence type="ECO:0000313" key="2">
    <source>
        <dbReference type="Proteomes" id="UP000188268"/>
    </source>
</evidence>
<reference evidence="1 2" key="1">
    <citation type="submission" date="2013-09" db="EMBL/GenBank/DDBJ databases">
        <title>Corchorus capsularis genome sequencing.</title>
        <authorList>
            <person name="Alam M."/>
            <person name="Haque M.S."/>
            <person name="Islam M.S."/>
            <person name="Emdad E.M."/>
            <person name="Islam M.M."/>
            <person name="Ahmed B."/>
            <person name="Halim A."/>
            <person name="Hossen Q.M.M."/>
            <person name="Hossain M.Z."/>
            <person name="Ahmed R."/>
            <person name="Khan M.M."/>
            <person name="Islam R."/>
            <person name="Rashid M.M."/>
            <person name="Khan S.A."/>
            <person name="Rahman M.S."/>
            <person name="Alam M."/>
        </authorList>
    </citation>
    <scope>NUCLEOTIDE SEQUENCE [LARGE SCALE GENOMIC DNA]</scope>
    <source>
        <strain evidence="2">cv. CVL-1</strain>
        <tissue evidence="1">Whole seedling</tissue>
    </source>
</reference>
<dbReference type="EMBL" id="AWWV01016436">
    <property type="protein sequence ID" value="OMO49595.1"/>
    <property type="molecule type" value="Genomic_DNA"/>
</dbReference>
<organism evidence="1 2">
    <name type="scientific">Corchorus capsularis</name>
    <name type="common">Jute</name>
    <dbReference type="NCBI Taxonomy" id="210143"/>
    <lineage>
        <taxon>Eukaryota</taxon>
        <taxon>Viridiplantae</taxon>
        <taxon>Streptophyta</taxon>
        <taxon>Embryophyta</taxon>
        <taxon>Tracheophyta</taxon>
        <taxon>Spermatophyta</taxon>
        <taxon>Magnoliopsida</taxon>
        <taxon>eudicotyledons</taxon>
        <taxon>Gunneridae</taxon>
        <taxon>Pentapetalae</taxon>
        <taxon>rosids</taxon>
        <taxon>malvids</taxon>
        <taxon>Malvales</taxon>
        <taxon>Malvaceae</taxon>
        <taxon>Grewioideae</taxon>
        <taxon>Apeibeae</taxon>
        <taxon>Corchorus</taxon>
    </lineage>
</organism>
<name>A0A1R3FV03_COCAP</name>
<proteinExistence type="predicted"/>
<evidence type="ECO:0000313" key="1">
    <source>
        <dbReference type="EMBL" id="OMO49595.1"/>
    </source>
</evidence>
<protein>
    <submittedName>
        <fullName evidence="1">Uncharacterized protein</fullName>
    </submittedName>
</protein>
<accession>A0A1R3FV03</accession>